<dbReference type="InterPro" id="IPR012338">
    <property type="entry name" value="Beta-lactam/transpept-like"/>
</dbReference>
<protein>
    <submittedName>
        <fullName evidence="8">Penicillin-binding protein 2</fullName>
    </submittedName>
</protein>
<feature type="compositionally biased region" description="Basic and acidic residues" evidence="4">
    <location>
        <begin position="31"/>
        <end position="44"/>
    </location>
</feature>
<dbReference type="SUPFAM" id="SSF56519">
    <property type="entry name" value="Penicillin binding protein dimerisation domain"/>
    <property type="match status" value="1"/>
</dbReference>
<dbReference type="Gene3D" id="3.30.450.330">
    <property type="match status" value="1"/>
</dbReference>
<dbReference type="EMBL" id="JADEXN010000150">
    <property type="protein sequence ID" value="MBE9041091.1"/>
    <property type="molecule type" value="Genomic_DNA"/>
</dbReference>
<dbReference type="PANTHER" id="PTHR30627">
    <property type="entry name" value="PEPTIDOGLYCAN D,D-TRANSPEPTIDASE"/>
    <property type="match status" value="1"/>
</dbReference>
<dbReference type="Pfam" id="PF03717">
    <property type="entry name" value="PBP_dimer"/>
    <property type="match status" value="1"/>
</dbReference>
<comment type="subcellular location">
    <subcellularLocation>
        <location evidence="1">Membrane</location>
    </subcellularLocation>
</comment>
<evidence type="ECO:0000256" key="1">
    <source>
        <dbReference type="ARBA" id="ARBA00004370"/>
    </source>
</evidence>
<dbReference type="Gene3D" id="3.40.710.10">
    <property type="entry name" value="DD-peptidase/beta-lactamase superfamily"/>
    <property type="match status" value="1"/>
</dbReference>
<feature type="compositionally biased region" description="Basic residues" evidence="4">
    <location>
        <begin position="1"/>
        <end position="13"/>
    </location>
</feature>
<feature type="compositionally biased region" description="Polar residues" evidence="4">
    <location>
        <begin position="20"/>
        <end position="30"/>
    </location>
</feature>
<feature type="domain" description="Penicillin-binding protein transpeptidase" evidence="6">
    <location>
        <begin position="335"/>
        <end position="644"/>
    </location>
</feature>
<dbReference type="RefSeq" id="WP_264321320.1">
    <property type="nucleotide sequence ID" value="NZ_JADEXN010000150.1"/>
</dbReference>
<evidence type="ECO:0000256" key="3">
    <source>
        <dbReference type="ARBA" id="ARBA00023136"/>
    </source>
</evidence>
<dbReference type="GO" id="GO:0071555">
    <property type="term" value="P:cell wall organization"/>
    <property type="evidence" value="ECO:0007669"/>
    <property type="project" value="TreeGrafter"/>
</dbReference>
<dbReference type="Gene3D" id="3.90.1310.10">
    <property type="entry name" value="Penicillin-binding protein 2a (Domain 2)"/>
    <property type="match status" value="1"/>
</dbReference>
<proteinExistence type="inferred from homology"/>
<evidence type="ECO:0000313" key="8">
    <source>
        <dbReference type="EMBL" id="MBE9041091.1"/>
    </source>
</evidence>
<dbReference type="GO" id="GO:0008658">
    <property type="term" value="F:penicillin binding"/>
    <property type="evidence" value="ECO:0007669"/>
    <property type="project" value="InterPro"/>
</dbReference>
<dbReference type="InterPro" id="IPR005311">
    <property type="entry name" value="PBP_dimer"/>
</dbReference>
<keyword evidence="9" id="KW-1185">Reference proteome</keyword>
<feature type="compositionally biased region" description="Polar residues" evidence="4">
    <location>
        <begin position="85"/>
        <end position="95"/>
    </location>
</feature>
<gene>
    <name evidence="8" type="ORF">IQ235_09905</name>
</gene>
<evidence type="ECO:0000256" key="2">
    <source>
        <dbReference type="ARBA" id="ARBA00007171"/>
    </source>
</evidence>
<dbReference type="Pfam" id="PF00905">
    <property type="entry name" value="Transpeptidase"/>
    <property type="match status" value="1"/>
</dbReference>
<dbReference type="InterPro" id="IPR001460">
    <property type="entry name" value="PCN-bd_Tpept"/>
</dbReference>
<reference evidence="8" key="1">
    <citation type="submission" date="2020-10" db="EMBL/GenBank/DDBJ databases">
        <authorList>
            <person name="Castelo-Branco R."/>
            <person name="Eusebio N."/>
            <person name="Adriana R."/>
            <person name="Vieira A."/>
            <person name="Brugerolle De Fraissinette N."/>
            <person name="Rezende De Castro R."/>
            <person name="Schneider M.P."/>
            <person name="Vasconcelos V."/>
            <person name="Leao P.N."/>
        </authorList>
    </citation>
    <scope>NUCLEOTIDE SEQUENCE</scope>
    <source>
        <strain evidence="8">LEGE 11467</strain>
    </source>
</reference>
<evidence type="ECO:0000259" key="7">
    <source>
        <dbReference type="Pfam" id="PF03717"/>
    </source>
</evidence>
<evidence type="ECO:0000256" key="5">
    <source>
        <dbReference type="SAM" id="Phobius"/>
    </source>
</evidence>
<evidence type="ECO:0000259" key="6">
    <source>
        <dbReference type="Pfam" id="PF00905"/>
    </source>
</evidence>
<dbReference type="AlphaFoldDB" id="A0A928VVU1"/>
<keyword evidence="5" id="KW-0812">Transmembrane</keyword>
<name>A0A928VVU1_9CYAN</name>
<evidence type="ECO:0000256" key="4">
    <source>
        <dbReference type="SAM" id="MobiDB-lite"/>
    </source>
</evidence>
<dbReference type="SUPFAM" id="SSF56601">
    <property type="entry name" value="beta-lactamase/transpeptidase-like"/>
    <property type="match status" value="1"/>
</dbReference>
<feature type="domain" description="Penicillin-binding protein dimerisation" evidence="7">
    <location>
        <begin position="151"/>
        <end position="260"/>
    </location>
</feature>
<organism evidence="8 9">
    <name type="scientific">Zarconia navalis LEGE 11467</name>
    <dbReference type="NCBI Taxonomy" id="1828826"/>
    <lineage>
        <taxon>Bacteria</taxon>
        <taxon>Bacillati</taxon>
        <taxon>Cyanobacteriota</taxon>
        <taxon>Cyanophyceae</taxon>
        <taxon>Oscillatoriophycideae</taxon>
        <taxon>Oscillatoriales</taxon>
        <taxon>Oscillatoriales incertae sedis</taxon>
        <taxon>Zarconia</taxon>
        <taxon>Zarconia navalis</taxon>
    </lineage>
</organism>
<comment type="caution">
    <text evidence="8">The sequence shown here is derived from an EMBL/GenBank/DDBJ whole genome shotgun (WGS) entry which is preliminary data.</text>
</comment>
<keyword evidence="5" id="KW-1133">Transmembrane helix</keyword>
<feature type="transmembrane region" description="Helical" evidence="5">
    <location>
        <begin position="105"/>
        <end position="124"/>
    </location>
</feature>
<accession>A0A928VVU1</accession>
<dbReference type="Proteomes" id="UP000621799">
    <property type="component" value="Unassembled WGS sequence"/>
</dbReference>
<dbReference type="InterPro" id="IPR050515">
    <property type="entry name" value="Beta-lactam/transpept"/>
</dbReference>
<comment type="similarity">
    <text evidence="2">Belongs to the transpeptidase family.</text>
</comment>
<dbReference type="PANTHER" id="PTHR30627:SF1">
    <property type="entry name" value="PEPTIDOGLYCAN D,D-TRANSPEPTIDASE FTSI"/>
    <property type="match status" value="1"/>
</dbReference>
<dbReference type="InterPro" id="IPR036138">
    <property type="entry name" value="PBP_dimer_sf"/>
</dbReference>
<keyword evidence="3 5" id="KW-0472">Membrane</keyword>
<sequence>MRKTNRFGKRAGTARRAVENQASSRRLNSLRQDRSSRNKRKDQTGGESRSSEPVLRFEKPISSLRESQRLRQPYRSHQNDRESSGIESHSSHPQTSLARPSRFRLVLVWSILIAGGLVLMANVFDLQVVRSNQLQQMARTQQQSPMPAFVPRRPIVDRQNNILAVDRPVYSLYAHPTLFRLSHEDIATELAPILKRPVDELVKELYSGPSGIRLTDFLSEATAGEIQRKWIDGLEFVHHSARHYPRSESVAEVVGYVNFDGEGQAGVELNHQDELKRSIEEISLVDEEIGPIDRSARHFFQLDDLRLKLTIDSRLQRLVRPVLNEGVSKWGAKRGTVMVMDVRDGSLLCLVNTPSFDPNRYFDADLASLKNWALTDLYEPGSTFKPINVAIALETGAIQPNSSFYDPGQIFVDGWPIGNAGRGGFGQIDVAEIISVSSNVGMVRIMEQMSASDYYDWLEKLGLGETSQIDLPFEIPGQLKSREQFVGSPVEAATTAFGQGFAISPIQMLRLQATLANGGKLVVPHTVDGLFDSEERPHWQPDLPPPRQVFSPETAGSVLEMMEQTVESGTGQGAYIPGYRIAGKTGTAQKSTAGGGYSDSAIVTSFVGILPVESPRYVVLAVVDEPNGGSGGEVAAPIVKSVMEILIGIEGIPPAELE</sequence>
<feature type="region of interest" description="Disordered" evidence="4">
    <location>
        <begin position="1"/>
        <end position="95"/>
    </location>
</feature>
<evidence type="ECO:0000313" key="9">
    <source>
        <dbReference type="Proteomes" id="UP000621799"/>
    </source>
</evidence>
<dbReference type="GO" id="GO:0005886">
    <property type="term" value="C:plasma membrane"/>
    <property type="evidence" value="ECO:0007669"/>
    <property type="project" value="TreeGrafter"/>
</dbReference>